<keyword evidence="2" id="KW-1185">Reference proteome</keyword>
<dbReference type="EMBL" id="CM026422">
    <property type="protein sequence ID" value="KAG0585863.1"/>
    <property type="molecule type" value="Genomic_DNA"/>
</dbReference>
<dbReference type="Proteomes" id="UP000822688">
    <property type="component" value="Chromosome 2"/>
</dbReference>
<gene>
    <name evidence="1" type="ORF">KC19_2G045200</name>
</gene>
<accession>A0A8T0IU18</accession>
<reference evidence="1" key="1">
    <citation type="submission" date="2020-06" db="EMBL/GenBank/DDBJ databases">
        <title>WGS assembly of Ceratodon purpureus strain R40.</title>
        <authorList>
            <person name="Carey S.B."/>
            <person name="Jenkins J."/>
            <person name="Shu S."/>
            <person name="Lovell J.T."/>
            <person name="Sreedasyam A."/>
            <person name="Maumus F."/>
            <person name="Tiley G.P."/>
            <person name="Fernandez-Pozo N."/>
            <person name="Barry K."/>
            <person name="Chen C."/>
            <person name="Wang M."/>
            <person name="Lipzen A."/>
            <person name="Daum C."/>
            <person name="Saski C.A."/>
            <person name="Payton A.C."/>
            <person name="Mcbreen J.C."/>
            <person name="Conrad R.E."/>
            <person name="Kollar L.M."/>
            <person name="Olsson S."/>
            <person name="Huttunen S."/>
            <person name="Landis J.B."/>
            <person name="Wickett N.J."/>
            <person name="Johnson M.G."/>
            <person name="Rensing S.A."/>
            <person name="Grimwood J."/>
            <person name="Schmutz J."/>
            <person name="Mcdaniel S.F."/>
        </authorList>
    </citation>
    <scope>NUCLEOTIDE SEQUENCE</scope>
    <source>
        <strain evidence="1">R40</strain>
    </source>
</reference>
<sequence length="110" mass="11816">FHWCTKPNTNSFTSCSGVPPQCCCSRVVFGYDARRASRLGSTNVCEGGVLGAKGVTSPTRANKAAVSHDPFSMWRQGSLGLKDGRRHERLLSGRVDDPFSVYGLVPGLGQ</sequence>
<organism evidence="1 2">
    <name type="scientific">Ceratodon purpureus</name>
    <name type="common">Fire moss</name>
    <name type="synonym">Dicranum purpureum</name>
    <dbReference type="NCBI Taxonomy" id="3225"/>
    <lineage>
        <taxon>Eukaryota</taxon>
        <taxon>Viridiplantae</taxon>
        <taxon>Streptophyta</taxon>
        <taxon>Embryophyta</taxon>
        <taxon>Bryophyta</taxon>
        <taxon>Bryophytina</taxon>
        <taxon>Bryopsida</taxon>
        <taxon>Dicranidae</taxon>
        <taxon>Pseudoditrichales</taxon>
        <taxon>Ditrichaceae</taxon>
        <taxon>Ceratodon</taxon>
    </lineage>
</organism>
<evidence type="ECO:0000313" key="1">
    <source>
        <dbReference type="EMBL" id="KAG0585863.1"/>
    </source>
</evidence>
<feature type="non-terminal residue" evidence="1">
    <location>
        <position position="1"/>
    </location>
</feature>
<dbReference type="AlphaFoldDB" id="A0A8T0IU18"/>
<name>A0A8T0IU18_CERPU</name>
<evidence type="ECO:0000313" key="2">
    <source>
        <dbReference type="Proteomes" id="UP000822688"/>
    </source>
</evidence>
<feature type="non-terminal residue" evidence="1">
    <location>
        <position position="110"/>
    </location>
</feature>
<proteinExistence type="predicted"/>
<comment type="caution">
    <text evidence="1">The sequence shown here is derived from an EMBL/GenBank/DDBJ whole genome shotgun (WGS) entry which is preliminary data.</text>
</comment>
<protein>
    <submittedName>
        <fullName evidence="1">Uncharacterized protein</fullName>
    </submittedName>
</protein>